<sequence length="151" mass="16915">MRKDSNVRSGSKQSTTMTLTEEEAGTPYSVDISGIEVLFYEIYSEPGTEYTFSSPTPFATYTVESDTPVTSKRAEEMFAKSRFEGLNANLPRRDSKHGPPRHISECLPLGHDSTLYVSTDYAESNGETLHIDSQDMFIYKIATTFHETLPP</sequence>
<dbReference type="EMBL" id="BMAT01002182">
    <property type="protein sequence ID" value="GFS00799.1"/>
    <property type="molecule type" value="Genomic_DNA"/>
</dbReference>
<gene>
    <name evidence="2" type="ORF">ElyMa_001080100</name>
</gene>
<name>A0AAV4HSB0_9GAST</name>
<protein>
    <submittedName>
        <fullName evidence="2">Uncharacterized protein</fullName>
    </submittedName>
</protein>
<reference evidence="2 3" key="1">
    <citation type="journal article" date="2021" name="Elife">
        <title>Chloroplast acquisition without the gene transfer in kleptoplastic sea slugs, Plakobranchus ocellatus.</title>
        <authorList>
            <person name="Maeda T."/>
            <person name="Takahashi S."/>
            <person name="Yoshida T."/>
            <person name="Shimamura S."/>
            <person name="Takaki Y."/>
            <person name="Nagai Y."/>
            <person name="Toyoda A."/>
            <person name="Suzuki Y."/>
            <person name="Arimoto A."/>
            <person name="Ishii H."/>
            <person name="Satoh N."/>
            <person name="Nishiyama T."/>
            <person name="Hasebe M."/>
            <person name="Maruyama T."/>
            <person name="Minagawa J."/>
            <person name="Obokata J."/>
            <person name="Shigenobu S."/>
        </authorList>
    </citation>
    <scope>NUCLEOTIDE SEQUENCE [LARGE SCALE GENOMIC DNA]</scope>
</reference>
<dbReference type="Proteomes" id="UP000762676">
    <property type="component" value="Unassembled WGS sequence"/>
</dbReference>
<proteinExistence type="predicted"/>
<accession>A0AAV4HSB0</accession>
<feature type="compositionally biased region" description="Polar residues" evidence="1">
    <location>
        <begin position="7"/>
        <end position="19"/>
    </location>
</feature>
<feature type="region of interest" description="Disordered" evidence="1">
    <location>
        <begin position="1"/>
        <end position="22"/>
    </location>
</feature>
<evidence type="ECO:0000256" key="1">
    <source>
        <dbReference type="SAM" id="MobiDB-lite"/>
    </source>
</evidence>
<organism evidence="2 3">
    <name type="scientific">Elysia marginata</name>
    <dbReference type="NCBI Taxonomy" id="1093978"/>
    <lineage>
        <taxon>Eukaryota</taxon>
        <taxon>Metazoa</taxon>
        <taxon>Spiralia</taxon>
        <taxon>Lophotrochozoa</taxon>
        <taxon>Mollusca</taxon>
        <taxon>Gastropoda</taxon>
        <taxon>Heterobranchia</taxon>
        <taxon>Euthyneura</taxon>
        <taxon>Panpulmonata</taxon>
        <taxon>Sacoglossa</taxon>
        <taxon>Placobranchoidea</taxon>
        <taxon>Plakobranchidae</taxon>
        <taxon>Elysia</taxon>
    </lineage>
</organism>
<keyword evidence="3" id="KW-1185">Reference proteome</keyword>
<dbReference type="AlphaFoldDB" id="A0AAV4HSB0"/>
<evidence type="ECO:0000313" key="2">
    <source>
        <dbReference type="EMBL" id="GFS00799.1"/>
    </source>
</evidence>
<evidence type="ECO:0000313" key="3">
    <source>
        <dbReference type="Proteomes" id="UP000762676"/>
    </source>
</evidence>
<comment type="caution">
    <text evidence="2">The sequence shown here is derived from an EMBL/GenBank/DDBJ whole genome shotgun (WGS) entry which is preliminary data.</text>
</comment>